<evidence type="ECO:0000313" key="2">
    <source>
        <dbReference type="EMBL" id="SUZ97848.1"/>
    </source>
</evidence>
<dbReference type="SUPFAM" id="SSF52799">
    <property type="entry name" value="(Phosphotyrosine protein) phosphatases II"/>
    <property type="match status" value="1"/>
</dbReference>
<dbReference type="GO" id="GO:0016787">
    <property type="term" value="F:hydrolase activity"/>
    <property type="evidence" value="ECO:0007669"/>
    <property type="project" value="InterPro"/>
</dbReference>
<dbReference type="Gene3D" id="3.90.190.10">
    <property type="entry name" value="Protein tyrosine phosphatase superfamily"/>
    <property type="match status" value="1"/>
</dbReference>
<reference evidence="2" key="1">
    <citation type="submission" date="2018-05" db="EMBL/GenBank/DDBJ databases">
        <authorList>
            <person name="Lanie J.A."/>
            <person name="Ng W.-L."/>
            <person name="Kazmierczak K.M."/>
            <person name="Andrzejewski T.M."/>
            <person name="Davidsen T.M."/>
            <person name="Wayne K.J."/>
            <person name="Tettelin H."/>
            <person name="Glass J.I."/>
            <person name="Rusch D."/>
            <person name="Podicherti R."/>
            <person name="Tsui H.-C.T."/>
            <person name="Winkler M.E."/>
        </authorList>
    </citation>
    <scope>NUCLEOTIDE SEQUENCE</scope>
</reference>
<proteinExistence type="predicted"/>
<feature type="domain" description="Beta-lactamase hydrolase-like protein phosphatase-like" evidence="1">
    <location>
        <begin position="33"/>
        <end position="133"/>
    </location>
</feature>
<evidence type="ECO:0000259" key="1">
    <source>
        <dbReference type="Pfam" id="PF04273"/>
    </source>
</evidence>
<organism evidence="2">
    <name type="scientific">marine metagenome</name>
    <dbReference type="NCBI Taxonomy" id="408172"/>
    <lineage>
        <taxon>unclassified sequences</taxon>
        <taxon>metagenomes</taxon>
        <taxon>ecological metagenomes</taxon>
    </lineage>
</organism>
<dbReference type="InterPro" id="IPR005939">
    <property type="entry name" value="BLH_phosphatase-like"/>
</dbReference>
<accession>A0A381S3E8</accession>
<dbReference type="Pfam" id="PF04273">
    <property type="entry name" value="BLH_phosphatase"/>
    <property type="match status" value="1"/>
</dbReference>
<dbReference type="InterPro" id="IPR029021">
    <property type="entry name" value="Prot-tyrosine_phosphatase-like"/>
</dbReference>
<sequence length="169" mass="18640">MFLMLVLITPISLSAQELTKEEIPGIRNYTQVNATVACAGATTLEALEEVRRRGFVSVVNFRTEGENGATNPGEASEKASELGLKYFHIPFRSPEAWAGAAEQFLEVIANPDNQPTFIHCGSANRVGGMWLIKRVKLDDWDIESATAEAEVIGLRSPALREFAIEYVRQ</sequence>
<dbReference type="EMBL" id="UINC01002547">
    <property type="protein sequence ID" value="SUZ97848.1"/>
    <property type="molecule type" value="Genomic_DNA"/>
</dbReference>
<name>A0A381S3E8_9ZZZZ</name>
<dbReference type="AlphaFoldDB" id="A0A381S3E8"/>
<gene>
    <name evidence="2" type="ORF">METZ01_LOCUS50702</name>
</gene>
<protein>
    <recommendedName>
        <fullName evidence="1">Beta-lactamase hydrolase-like protein phosphatase-like domain-containing protein</fullName>
    </recommendedName>
</protein>